<dbReference type="SUPFAM" id="SSF82649">
    <property type="entry name" value="SufE/NifU"/>
    <property type="match status" value="1"/>
</dbReference>
<gene>
    <name evidence="2" type="ORF">HS1_001433</name>
</gene>
<evidence type="ECO:0000313" key="3">
    <source>
        <dbReference type="Proteomes" id="UP000070560"/>
    </source>
</evidence>
<keyword evidence="3" id="KW-1185">Reference proteome</keyword>
<protein>
    <submittedName>
        <fullName evidence="2">Nitrogen-fixing protein NifU</fullName>
    </submittedName>
</protein>
<dbReference type="Proteomes" id="UP000070560">
    <property type="component" value="Chromosome"/>
</dbReference>
<sequence length="139" mass="15477">MTEDYFDKLVADLQRKVIDSARKIYSDKVLACWENPKNFGKLPVYNAHACVKGKCGDTVEIFLQIENKRIKDISFLTDGCIGSIVCNATLTDMAKGKSLEEVLNLSPEDIINILGGLPEAERHCAELAVKTLNEAIRNF</sequence>
<accession>A0A7U4QKW4</accession>
<dbReference type="AlphaFoldDB" id="A0A7U4QKW4"/>
<dbReference type="GO" id="GO:0005506">
    <property type="term" value="F:iron ion binding"/>
    <property type="evidence" value="ECO:0007669"/>
    <property type="project" value="InterPro"/>
</dbReference>
<dbReference type="Gene3D" id="3.90.1010.10">
    <property type="match status" value="1"/>
</dbReference>
<evidence type="ECO:0000259" key="1">
    <source>
        <dbReference type="Pfam" id="PF01592"/>
    </source>
</evidence>
<dbReference type="OrthoDB" id="5420642at2"/>
<dbReference type="PANTHER" id="PTHR10093">
    <property type="entry name" value="IRON-SULFUR CLUSTER ASSEMBLY ENZYME NIFU HOMOLOG"/>
    <property type="match status" value="1"/>
</dbReference>
<dbReference type="Pfam" id="PF01592">
    <property type="entry name" value="NifU_N"/>
    <property type="match status" value="1"/>
</dbReference>
<name>A0A7U4QKW4_DESA2</name>
<feature type="domain" description="NIF system FeS cluster assembly NifU N-terminal" evidence="1">
    <location>
        <begin position="25"/>
        <end position="139"/>
    </location>
</feature>
<organism evidence="2 3">
    <name type="scientific">Desulfofervidus auxilii</name>
    <dbReference type="NCBI Taxonomy" id="1621989"/>
    <lineage>
        <taxon>Bacteria</taxon>
        <taxon>Pseudomonadati</taxon>
        <taxon>Thermodesulfobacteriota</taxon>
        <taxon>Candidatus Desulfofervidia</taxon>
        <taxon>Candidatus Desulfofervidales</taxon>
        <taxon>Candidatus Desulfofervidaceae</taxon>
        <taxon>Candidatus Desulfofervidus</taxon>
    </lineage>
</organism>
<dbReference type="RefSeq" id="WP_066062953.1">
    <property type="nucleotide sequence ID" value="NZ_CP013015.1"/>
</dbReference>
<evidence type="ECO:0000313" key="2">
    <source>
        <dbReference type="EMBL" id="AMM41235.1"/>
    </source>
</evidence>
<reference evidence="2 3" key="1">
    <citation type="submission" date="2015-10" db="EMBL/GenBank/DDBJ databases">
        <title>Candidatus Desulfofervidus auxilii, a hydrogenotrophic sulfate-reducing bacterium involved in the thermophilic anaerobic oxidation of methane.</title>
        <authorList>
            <person name="Krukenberg V."/>
            <person name="Richter M."/>
            <person name="Wegener G."/>
        </authorList>
    </citation>
    <scope>NUCLEOTIDE SEQUENCE [LARGE SCALE GENOMIC DNA]</scope>
    <source>
        <strain evidence="2 3">HS1</strain>
    </source>
</reference>
<dbReference type="EMBL" id="CP013015">
    <property type="protein sequence ID" value="AMM41235.1"/>
    <property type="molecule type" value="Genomic_DNA"/>
</dbReference>
<dbReference type="InterPro" id="IPR002871">
    <property type="entry name" value="NIF_FeS_clus_asmbl_NifU_N"/>
</dbReference>
<dbReference type="KEGG" id="daw:HS1_001433"/>
<proteinExistence type="predicted"/>
<dbReference type="GO" id="GO:0051536">
    <property type="term" value="F:iron-sulfur cluster binding"/>
    <property type="evidence" value="ECO:0007669"/>
    <property type="project" value="InterPro"/>
</dbReference>
<dbReference type="CDD" id="cd06664">
    <property type="entry name" value="IscU_like"/>
    <property type="match status" value="1"/>
</dbReference>
<dbReference type="GO" id="GO:0016226">
    <property type="term" value="P:iron-sulfur cluster assembly"/>
    <property type="evidence" value="ECO:0007669"/>
    <property type="project" value="InterPro"/>
</dbReference>